<reference evidence="1 2" key="1">
    <citation type="submission" date="2020-12" db="EMBL/GenBank/DDBJ databases">
        <title>Complete genome sequence of Mycobacterium heckeshornense JCM 15655T, closely related to a pathogenic non-tuberculous mycobacterial species Mycobacterium xenopi.</title>
        <authorList>
            <person name="Yoshida M."/>
            <person name="Fukano H."/>
            <person name="Asakura T."/>
            <person name="Suzuki M."/>
            <person name="Hoshino Y."/>
        </authorList>
    </citation>
    <scope>NUCLEOTIDE SEQUENCE [LARGE SCALE GENOMIC DNA]</scope>
    <source>
        <strain evidence="1 2">JCM 15655</strain>
    </source>
</reference>
<protein>
    <submittedName>
        <fullName evidence="1">Uncharacterized protein</fullName>
    </submittedName>
</protein>
<proteinExistence type="predicted"/>
<evidence type="ECO:0000313" key="1">
    <source>
        <dbReference type="EMBL" id="BCO33926.1"/>
    </source>
</evidence>
<name>A0A7R7TSY2_9MYCO</name>
<accession>A0A7R7TSY2</accession>
<organism evidence="1 2">
    <name type="scientific">Mycobacterium heckeshornense</name>
    <dbReference type="NCBI Taxonomy" id="110505"/>
    <lineage>
        <taxon>Bacteria</taxon>
        <taxon>Bacillati</taxon>
        <taxon>Actinomycetota</taxon>
        <taxon>Actinomycetes</taxon>
        <taxon>Mycobacteriales</taxon>
        <taxon>Mycobacteriaceae</taxon>
        <taxon>Mycobacterium</taxon>
    </lineage>
</organism>
<dbReference type="RefSeq" id="WP_372507343.1">
    <property type="nucleotide sequence ID" value="NZ_AP024237.1"/>
</dbReference>
<dbReference type="Proteomes" id="UP000595446">
    <property type="component" value="Chromosome"/>
</dbReference>
<keyword evidence="2" id="KW-1185">Reference proteome</keyword>
<dbReference type="AlphaFoldDB" id="A0A7R7TSY2"/>
<dbReference type="EMBL" id="AP024237">
    <property type="protein sequence ID" value="BCO33926.1"/>
    <property type="molecule type" value="Genomic_DNA"/>
</dbReference>
<sequence>MHEYVTAFEIAEAEAIRRRHSDFSADEQQRMARAIVGMIEG</sequence>
<evidence type="ECO:0000313" key="2">
    <source>
        <dbReference type="Proteomes" id="UP000595446"/>
    </source>
</evidence>
<gene>
    <name evidence="1" type="ORF">MHEC_03590</name>
</gene>